<evidence type="ECO:0000313" key="1">
    <source>
        <dbReference type="EMBL" id="KOM35128.1"/>
    </source>
</evidence>
<sequence length="107" mass="12379">MKVQRYPIYHLPHVFHVSRIFEFKEVNVVGEKKLVIQATGFKIGENTLRQMSFVSLENTFVHKDTQQDDDDEDAHMVEHVNVLDPSEVDPSHILHHPPSSLKNILPI</sequence>
<dbReference type="Proteomes" id="UP000053144">
    <property type="component" value="Chromosome 2"/>
</dbReference>
<evidence type="ECO:0000313" key="2">
    <source>
        <dbReference type="Proteomes" id="UP000053144"/>
    </source>
</evidence>
<proteinExistence type="predicted"/>
<dbReference type="AlphaFoldDB" id="A0A0L9TX12"/>
<organism evidence="1 2">
    <name type="scientific">Phaseolus angularis</name>
    <name type="common">Azuki bean</name>
    <name type="synonym">Vigna angularis</name>
    <dbReference type="NCBI Taxonomy" id="3914"/>
    <lineage>
        <taxon>Eukaryota</taxon>
        <taxon>Viridiplantae</taxon>
        <taxon>Streptophyta</taxon>
        <taxon>Embryophyta</taxon>
        <taxon>Tracheophyta</taxon>
        <taxon>Spermatophyta</taxon>
        <taxon>Magnoliopsida</taxon>
        <taxon>eudicotyledons</taxon>
        <taxon>Gunneridae</taxon>
        <taxon>Pentapetalae</taxon>
        <taxon>rosids</taxon>
        <taxon>fabids</taxon>
        <taxon>Fabales</taxon>
        <taxon>Fabaceae</taxon>
        <taxon>Papilionoideae</taxon>
        <taxon>50 kb inversion clade</taxon>
        <taxon>NPAAA clade</taxon>
        <taxon>indigoferoid/millettioid clade</taxon>
        <taxon>Phaseoleae</taxon>
        <taxon>Vigna</taxon>
    </lineage>
</organism>
<accession>A0A0L9TX12</accession>
<dbReference type="EMBL" id="CM003372">
    <property type="protein sequence ID" value="KOM35128.1"/>
    <property type="molecule type" value="Genomic_DNA"/>
</dbReference>
<reference evidence="2" key="1">
    <citation type="journal article" date="2015" name="Proc. Natl. Acad. Sci. U.S.A.">
        <title>Genome sequencing of adzuki bean (Vigna angularis) provides insight into high starch and low fat accumulation and domestication.</title>
        <authorList>
            <person name="Yang K."/>
            <person name="Tian Z."/>
            <person name="Chen C."/>
            <person name="Luo L."/>
            <person name="Zhao B."/>
            <person name="Wang Z."/>
            <person name="Yu L."/>
            <person name="Li Y."/>
            <person name="Sun Y."/>
            <person name="Li W."/>
            <person name="Chen Y."/>
            <person name="Li Y."/>
            <person name="Zhang Y."/>
            <person name="Ai D."/>
            <person name="Zhao J."/>
            <person name="Shang C."/>
            <person name="Ma Y."/>
            <person name="Wu B."/>
            <person name="Wang M."/>
            <person name="Gao L."/>
            <person name="Sun D."/>
            <person name="Zhang P."/>
            <person name="Guo F."/>
            <person name="Wang W."/>
            <person name="Li Y."/>
            <person name="Wang J."/>
            <person name="Varshney R.K."/>
            <person name="Wang J."/>
            <person name="Ling H.Q."/>
            <person name="Wan P."/>
        </authorList>
    </citation>
    <scope>NUCLEOTIDE SEQUENCE</scope>
    <source>
        <strain evidence="2">cv. Jingnong 6</strain>
    </source>
</reference>
<dbReference type="Gramene" id="KOM35128">
    <property type="protein sequence ID" value="KOM35128"/>
    <property type="gene ID" value="LR48_Vigan02g127800"/>
</dbReference>
<protein>
    <submittedName>
        <fullName evidence="1">Uncharacterized protein</fullName>
    </submittedName>
</protein>
<gene>
    <name evidence="1" type="ORF">LR48_Vigan02g127800</name>
</gene>
<name>A0A0L9TX12_PHAAN</name>